<dbReference type="InterPro" id="IPR015894">
    <property type="entry name" value="Guanylate-bd_N"/>
</dbReference>
<proteinExistence type="inferred from homology"/>
<feature type="compositionally biased region" description="Low complexity" evidence="6">
    <location>
        <begin position="989"/>
        <end position="1008"/>
    </location>
</feature>
<feature type="coiled-coil region" evidence="5">
    <location>
        <begin position="332"/>
        <end position="400"/>
    </location>
</feature>
<feature type="compositionally biased region" description="Polar residues" evidence="6">
    <location>
        <begin position="716"/>
        <end position="734"/>
    </location>
</feature>
<feature type="compositionally biased region" description="Low complexity" evidence="6">
    <location>
        <begin position="704"/>
        <end position="715"/>
    </location>
</feature>
<feature type="coiled-coil region" evidence="5">
    <location>
        <begin position="546"/>
        <end position="658"/>
    </location>
</feature>
<dbReference type="EMBL" id="LDAU01000094">
    <property type="protein sequence ID" value="KRX06654.1"/>
    <property type="molecule type" value="Genomic_DNA"/>
</dbReference>
<dbReference type="InterPro" id="IPR027417">
    <property type="entry name" value="P-loop_NTPase"/>
</dbReference>
<evidence type="ECO:0000259" key="7">
    <source>
        <dbReference type="PROSITE" id="PS51715"/>
    </source>
</evidence>
<gene>
    <name evidence="8" type="ORF">PPERSA_13133</name>
</gene>
<keyword evidence="1" id="KW-0547">Nucleotide-binding</keyword>
<dbReference type="Proteomes" id="UP000054937">
    <property type="component" value="Unassembled WGS sequence"/>
</dbReference>
<feature type="region of interest" description="Disordered" evidence="6">
    <location>
        <begin position="673"/>
        <end position="755"/>
    </location>
</feature>
<comment type="caution">
    <text evidence="8">The sequence shown here is derived from an EMBL/GenBank/DDBJ whole genome shotgun (WGS) entry which is preliminary data.</text>
</comment>
<keyword evidence="3" id="KW-0342">GTP-binding</keyword>
<dbReference type="FunFam" id="3.40.50.300:FF:001470">
    <property type="entry name" value="Interferon-induced guanylate-binding protein 1"/>
    <property type="match status" value="1"/>
</dbReference>
<dbReference type="CDD" id="cd01851">
    <property type="entry name" value="GBP"/>
    <property type="match status" value="1"/>
</dbReference>
<feature type="compositionally biased region" description="Low complexity" evidence="6">
    <location>
        <begin position="735"/>
        <end position="755"/>
    </location>
</feature>
<evidence type="ECO:0000256" key="4">
    <source>
        <dbReference type="PROSITE-ProRule" id="PRU01052"/>
    </source>
</evidence>
<accession>A0A0V0QWQ1</accession>
<dbReference type="InterPro" id="IPR030386">
    <property type="entry name" value="G_GB1_RHD3_dom"/>
</dbReference>
<feature type="region of interest" description="Disordered" evidence="6">
    <location>
        <begin position="946"/>
        <end position="1009"/>
    </location>
</feature>
<evidence type="ECO:0000256" key="5">
    <source>
        <dbReference type="SAM" id="Coils"/>
    </source>
</evidence>
<sequence>MENYEEEQSKAIPFIIYGENGEFQIAPEAELFLKNLSNDYLGVLSIVGKYRTGKSFFVNRVLLDKKQGEGFQVGPTINPCTKGIWIWSKVIDQKNKNGEKQKILILDTEGFGASTDADRNKDNRIFLFAMLLSSYLIYNSVGTINEMSLQDLSLLINLVKSVTYRNGSAIDSEDVSEIFPKLLWVIRDFTLQMQDENGNSISENQYLENALDLKKGVSDKVEQKNRVRKLIKHCFKDRKCCCFVRPAENEQDLQNLDKLPDYRLREKFVQQLNQVKKTIFSEVPTKVINQGKTKVTGQILIQLAKSYIEVVNKGQCPNIENTWTSVCNAQNFELIKQLLSKADQRIEQLLKENTSLEDLDGHKKELFQEIYQLFKNKTISQDVKQDLSQYEQQIKREIEDKFRILEAQCSSQIDDLVEKLKGKIINENFTDFYQFQNEMAQELPDNIKSNFRTFNILFKSFNNNVEMDLNMKLKKEQKLLEIEREANKQLKIEMNNIQLLNVQKQMSSVGKEKSVENSLGQVQSEDGQIQLKVLNTLQNFLSTNDNKQLEEIYEMVKDEFQTELEKVLDSNKNIQEALSKLEERNQVLEKSNEDLRKQNKILEENLQNLSENQQQRQIIETLSPRNEFEDEEQLQLQQQKIEQQQQFQQQQNEQFEEQMYSPIQQGIYPQSQLQTTNYKQSQLRRSQQSPMLSSRGDMSIRKNQSQMSRFQQSQQVNYMVSNQPSNRSMISSTHQNNQSQYQFNQNNQNNNQNTSCFNNFEEQQMYQQILQQQQNSQNQSQQQQMSQQQQLSQQQMSQQQQNEGQFLSSVEVVSLEKSNEKQMQIRSSLNDNFYTVWRSIKEFYDLYKSIINLFPKSNISSEEMSHNFLIRNSNRFRSFLGILQNNKENQPKEQLIVEKQSQIYQNETNSNQNCSFLNNTNNNQNLNKSNNNVSIRNSINSFSMHQYGQQGKQSMNQEENNQMDNRNNNNMNKKRVLKSNNTSMSHLSNINNNSQFFNNSNNINQNYKNNKEQFDPIKGILNQQKLQQEIENQRGSFFANNNNSNNKNRGKNHSQQFFMNENFDLNNSNNFQQQINFNMSGTQNMNRRVRY</sequence>
<dbReference type="GO" id="GO:0003924">
    <property type="term" value="F:GTPase activity"/>
    <property type="evidence" value="ECO:0007669"/>
    <property type="project" value="InterPro"/>
</dbReference>
<dbReference type="OrthoDB" id="2135133at2759"/>
<feature type="region of interest" description="Disordered" evidence="6">
    <location>
        <begin position="769"/>
        <end position="800"/>
    </location>
</feature>
<keyword evidence="5" id="KW-0175">Coiled coil</keyword>
<feature type="compositionally biased region" description="Polar residues" evidence="6">
    <location>
        <begin position="673"/>
        <end position="692"/>
    </location>
</feature>
<feature type="coiled-coil region" evidence="5">
    <location>
        <begin position="473"/>
        <end position="500"/>
    </location>
</feature>
<feature type="domain" description="GB1/RHD3-type G" evidence="7">
    <location>
        <begin position="38"/>
        <end position="284"/>
    </location>
</feature>
<dbReference type="GO" id="GO:0005525">
    <property type="term" value="F:GTP binding"/>
    <property type="evidence" value="ECO:0007669"/>
    <property type="project" value="UniProtKB-KW"/>
</dbReference>
<dbReference type="Pfam" id="PF02263">
    <property type="entry name" value="GBP"/>
    <property type="match status" value="1"/>
</dbReference>
<dbReference type="Gene3D" id="1.20.1000.10">
    <property type="entry name" value="Guanylate-binding protein, C-terminal domain"/>
    <property type="match status" value="1"/>
</dbReference>
<dbReference type="SUPFAM" id="SSF48340">
    <property type="entry name" value="Interferon-induced guanylate-binding protein 1 (GBP1), C-terminal domain"/>
    <property type="match status" value="1"/>
</dbReference>
<dbReference type="PROSITE" id="PS51715">
    <property type="entry name" value="G_GB1_RHD3"/>
    <property type="match status" value="1"/>
</dbReference>
<name>A0A0V0QWQ1_PSEPJ</name>
<keyword evidence="9" id="KW-1185">Reference proteome</keyword>
<feature type="compositionally biased region" description="Polar residues" evidence="6">
    <location>
        <begin position="978"/>
        <end position="988"/>
    </location>
</feature>
<evidence type="ECO:0000256" key="1">
    <source>
        <dbReference type="ARBA" id="ARBA00022741"/>
    </source>
</evidence>
<dbReference type="Pfam" id="PF02841">
    <property type="entry name" value="GBP_C"/>
    <property type="match status" value="1"/>
</dbReference>
<dbReference type="InParanoid" id="A0A0V0QWQ1"/>
<keyword evidence="2 8" id="KW-0378">Hydrolase</keyword>
<evidence type="ECO:0000313" key="9">
    <source>
        <dbReference type="Proteomes" id="UP000054937"/>
    </source>
</evidence>
<dbReference type="AlphaFoldDB" id="A0A0V0QWQ1"/>
<comment type="similarity">
    <text evidence="4">Belongs to the TRAFAC class dynamin-like GTPase superfamily. GB1/RHD3 GTPase family.</text>
</comment>
<feature type="compositionally biased region" description="Polar residues" evidence="6">
    <location>
        <begin position="946"/>
        <end position="955"/>
    </location>
</feature>
<dbReference type="Gene3D" id="3.40.50.300">
    <property type="entry name" value="P-loop containing nucleotide triphosphate hydrolases"/>
    <property type="match status" value="1"/>
</dbReference>
<feature type="compositionally biased region" description="Low complexity" evidence="6">
    <location>
        <begin position="956"/>
        <end position="971"/>
    </location>
</feature>
<dbReference type="InterPro" id="IPR036543">
    <property type="entry name" value="Guanylate-bd_C_sf"/>
</dbReference>
<reference evidence="8 9" key="1">
    <citation type="journal article" date="2015" name="Sci. Rep.">
        <title>Genome of the facultative scuticociliatosis pathogen Pseudocohnilembus persalinus provides insight into its virulence through horizontal gene transfer.</title>
        <authorList>
            <person name="Xiong J."/>
            <person name="Wang G."/>
            <person name="Cheng J."/>
            <person name="Tian M."/>
            <person name="Pan X."/>
            <person name="Warren A."/>
            <person name="Jiang C."/>
            <person name="Yuan D."/>
            <person name="Miao W."/>
        </authorList>
    </citation>
    <scope>NUCLEOTIDE SEQUENCE [LARGE SCALE GENOMIC DNA]</scope>
    <source>
        <strain evidence="8">36N120E</strain>
    </source>
</reference>
<evidence type="ECO:0000313" key="8">
    <source>
        <dbReference type="EMBL" id="KRX06654.1"/>
    </source>
</evidence>
<organism evidence="8 9">
    <name type="scientific">Pseudocohnilembus persalinus</name>
    <name type="common">Ciliate</name>
    <dbReference type="NCBI Taxonomy" id="266149"/>
    <lineage>
        <taxon>Eukaryota</taxon>
        <taxon>Sar</taxon>
        <taxon>Alveolata</taxon>
        <taxon>Ciliophora</taxon>
        <taxon>Intramacronucleata</taxon>
        <taxon>Oligohymenophorea</taxon>
        <taxon>Scuticociliatia</taxon>
        <taxon>Philasterida</taxon>
        <taxon>Pseudocohnilembidae</taxon>
        <taxon>Pseudocohnilembus</taxon>
    </lineage>
</organism>
<protein>
    <submittedName>
        <fullName evidence="8">p-loop containing nucleoside triphosphate hydrolase</fullName>
    </submittedName>
</protein>
<evidence type="ECO:0000256" key="2">
    <source>
        <dbReference type="ARBA" id="ARBA00022801"/>
    </source>
</evidence>
<dbReference type="PANTHER" id="PTHR10751">
    <property type="entry name" value="GUANYLATE BINDING PROTEIN"/>
    <property type="match status" value="1"/>
</dbReference>
<dbReference type="SUPFAM" id="SSF52540">
    <property type="entry name" value="P-loop containing nucleoside triphosphate hydrolases"/>
    <property type="match status" value="1"/>
</dbReference>
<evidence type="ECO:0000256" key="6">
    <source>
        <dbReference type="SAM" id="MobiDB-lite"/>
    </source>
</evidence>
<dbReference type="InterPro" id="IPR003191">
    <property type="entry name" value="Guanylate-bd/ATL_C"/>
</dbReference>
<evidence type="ECO:0000256" key="3">
    <source>
        <dbReference type="ARBA" id="ARBA00023134"/>
    </source>
</evidence>